<feature type="domain" description="MSP" evidence="4">
    <location>
        <begin position="92"/>
        <end position="212"/>
    </location>
</feature>
<keyword evidence="6" id="KW-1185">Reference proteome</keyword>
<dbReference type="Gene3D" id="2.60.40.10">
    <property type="entry name" value="Immunoglobulins"/>
    <property type="match status" value="1"/>
</dbReference>
<feature type="compositionally biased region" description="Polar residues" evidence="2">
    <location>
        <begin position="8"/>
        <end position="22"/>
    </location>
</feature>
<dbReference type="PANTHER" id="PTHR10809:SF148">
    <property type="entry name" value="OS01G0936800 PROTEIN"/>
    <property type="match status" value="1"/>
</dbReference>
<dbReference type="AlphaFoldDB" id="A0AAD3SZE2"/>
<feature type="transmembrane region" description="Helical" evidence="3">
    <location>
        <begin position="368"/>
        <end position="390"/>
    </location>
</feature>
<sequence>MQEAGETVNGSRCNRSSSPAPNAITTLSTISWSASDRQTSQFSLSRSLCVAESEGPAYVPDSLNLILLLAIGHSFSSDSTSLSLVEFVGVELLDVQPHELRFTFEPKKQSSCLIQLGNKSEHYVAFKVKTTSPKKYCVRPNASIIKPKATCDFTVTMQAQRLSPPDLQCKDKFLIQCTAVPFGTTDDDITSDMFAKDIGKYIEQKKLKVVLVDSPQSPASLPVNSDISHDPLYDAPAEQDKSPSGVENLSSPHKGVEELKTANAIENLSTSDAELIPCEDDEFRIAETIVSRSFENVIENKFPKEEADLLKNEVGDLKLKIDVLGSKLAEAEQIVTELKEARCTAIREKEMVEQQLALVRKNIRTKTVYVGFPLLYVCMAALISVALGYLMHG</sequence>
<evidence type="ECO:0000256" key="1">
    <source>
        <dbReference type="ARBA" id="ARBA00008932"/>
    </source>
</evidence>
<gene>
    <name evidence="5" type="ORF">Nepgr_021875</name>
</gene>
<dbReference type="FunFam" id="2.60.40.10:FF:000813">
    <property type="entry name" value="Vesicle-associated protein 1-1"/>
    <property type="match status" value="1"/>
</dbReference>
<feature type="region of interest" description="Disordered" evidence="2">
    <location>
        <begin position="220"/>
        <end position="251"/>
    </location>
</feature>
<organism evidence="5 6">
    <name type="scientific">Nepenthes gracilis</name>
    <name type="common">Slender pitcher plant</name>
    <dbReference type="NCBI Taxonomy" id="150966"/>
    <lineage>
        <taxon>Eukaryota</taxon>
        <taxon>Viridiplantae</taxon>
        <taxon>Streptophyta</taxon>
        <taxon>Embryophyta</taxon>
        <taxon>Tracheophyta</taxon>
        <taxon>Spermatophyta</taxon>
        <taxon>Magnoliopsida</taxon>
        <taxon>eudicotyledons</taxon>
        <taxon>Gunneridae</taxon>
        <taxon>Pentapetalae</taxon>
        <taxon>Caryophyllales</taxon>
        <taxon>Nepenthaceae</taxon>
        <taxon>Nepenthes</taxon>
    </lineage>
</organism>
<dbReference type="EMBL" id="BSYO01000021">
    <property type="protein sequence ID" value="GMH20034.1"/>
    <property type="molecule type" value="Genomic_DNA"/>
</dbReference>
<evidence type="ECO:0000256" key="2">
    <source>
        <dbReference type="SAM" id="MobiDB-lite"/>
    </source>
</evidence>
<keyword evidence="3" id="KW-0472">Membrane</keyword>
<dbReference type="InterPro" id="IPR013783">
    <property type="entry name" value="Ig-like_fold"/>
</dbReference>
<dbReference type="GO" id="GO:0061817">
    <property type="term" value="P:endoplasmic reticulum-plasma membrane tethering"/>
    <property type="evidence" value="ECO:0007669"/>
    <property type="project" value="TreeGrafter"/>
</dbReference>
<dbReference type="InterPro" id="IPR008962">
    <property type="entry name" value="PapD-like_sf"/>
</dbReference>
<reference evidence="5" key="1">
    <citation type="submission" date="2023-05" db="EMBL/GenBank/DDBJ databases">
        <title>Nepenthes gracilis genome sequencing.</title>
        <authorList>
            <person name="Fukushima K."/>
        </authorList>
    </citation>
    <scope>NUCLEOTIDE SEQUENCE</scope>
    <source>
        <strain evidence="5">SING2019-196</strain>
    </source>
</reference>
<comment type="caution">
    <text evidence="5">The sequence shown here is derived from an EMBL/GenBank/DDBJ whole genome shotgun (WGS) entry which is preliminary data.</text>
</comment>
<dbReference type="SUPFAM" id="SSF49354">
    <property type="entry name" value="PapD-like"/>
    <property type="match status" value="1"/>
</dbReference>
<protein>
    <recommendedName>
        <fullName evidence="4">MSP domain-containing protein</fullName>
    </recommendedName>
</protein>
<keyword evidence="3" id="KW-1133">Transmembrane helix</keyword>
<dbReference type="Pfam" id="PF00635">
    <property type="entry name" value="Motile_Sperm"/>
    <property type="match status" value="1"/>
</dbReference>
<feature type="region of interest" description="Disordered" evidence="2">
    <location>
        <begin position="1"/>
        <end position="22"/>
    </location>
</feature>
<name>A0AAD3SZE2_NEPGR</name>
<dbReference type="GO" id="GO:0090158">
    <property type="term" value="P:endoplasmic reticulum membrane organization"/>
    <property type="evidence" value="ECO:0007669"/>
    <property type="project" value="TreeGrafter"/>
</dbReference>
<dbReference type="PROSITE" id="PS50202">
    <property type="entry name" value="MSP"/>
    <property type="match status" value="1"/>
</dbReference>
<dbReference type="Proteomes" id="UP001279734">
    <property type="component" value="Unassembled WGS sequence"/>
</dbReference>
<keyword evidence="3" id="KW-0812">Transmembrane</keyword>
<dbReference type="PANTHER" id="PTHR10809">
    <property type="entry name" value="VESICLE-ASSOCIATED MEMBRANE PROTEIN-ASSOCIATED PROTEIN"/>
    <property type="match status" value="1"/>
</dbReference>
<evidence type="ECO:0000259" key="4">
    <source>
        <dbReference type="PROSITE" id="PS50202"/>
    </source>
</evidence>
<evidence type="ECO:0000313" key="6">
    <source>
        <dbReference type="Proteomes" id="UP001279734"/>
    </source>
</evidence>
<dbReference type="GO" id="GO:0005886">
    <property type="term" value="C:plasma membrane"/>
    <property type="evidence" value="ECO:0007669"/>
    <property type="project" value="TreeGrafter"/>
</dbReference>
<dbReference type="InterPro" id="IPR000535">
    <property type="entry name" value="MSP_dom"/>
</dbReference>
<proteinExistence type="inferred from homology"/>
<dbReference type="InterPro" id="IPR016763">
    <property type="entry name" value="VAP"/>
</dbReference>
<dbReference type="GO" id="GO:0005789">
    <property type="term" value="C:endoplasmic reticulum membrane"/>
    <property type="evidence" value="ECO:0007669"/>
    <property type="project" value="InterPro"/>
</dbReference>
<comment type="similarity">
    <text evidence="1">Belongs to the VAMP-associated protein (VAP) (TC 9.B.17) family.</text>
</comment>
<accession>A0AAD3SZE2</accession>
<evidence type="ECO:0000256" key="3">
    <source>
        <dbReference type="SAM" id="Phobius"/>
    </source>
</evidence>
<evidence type="ECO:0000313" key="5">
    <source>
        <dbReference type="EMBL" id="GMH20034.1"/>
    </source>
</evidence>